<dbReference type="AlphaFoldDB" id="A0A8J4PWA0"/>
<dbReference type="EMBL" id="AJWJ01000123">
    <property type="protein sequence ID" value="KAF2074902.1"/>
    <property type="molecule type" value="Genomic_DNA"/>
</dbReference>
<feature type="compositionally biased region" description="Low complexity" evidence="1">
    <location>
        <begin position="9"/>
        <end position="27"/>
    </location>
</feature>
<dbReference type="Proteomes" id="UP000695562">
    <property type="component" value="Unassembled WGS sequence"/>
</dbReference>
<keyword evidence="4" id="KW-1185">Reference proteome</keyword>
<name>A0A8J4PWA0_9MYCE</name>
<feature type="compositionally biased region" description="Low complexity" evidence="1">
    <location>
        <begin position="166"/>
        <end position="186"/>
    </location>
</feature>
<reference evidence="3" key="1">
    <citation type="submission" date="2020-01" db="EMBL/GenBank/DDBJ databases">
        <title>Development of genomics and gene disruption for Polysphondylium violaceum indicates a role for the polyketide synthase stlB in stalk morphogenesis.</title>
        <authorList>
            <person name="Narita B."/>
            <person name="Kawabe Y."/>
            <person name="Kin K."/>
            <person name="Saito T."/>
            <person name="Gibbs R."/>
            <person name="Kuspa A."/>
            <person name="Muzny D."/>
            <person name="Queller D."/>
            <person name="Richards S."/>
            <person name="Strassman J."/>
            <person name="Sucgang R."/>
            <person name="Worley K."/>
            <person name="Schaap P."/>
        </authorList>
    </citation>
    <scope>NUCLEOTIDE SEQUENCE</scope>
    <source>
        <strain evidence="3">QSvi11</strain>
    </source>
</reference>
<feature type="region of interest" description="Disordered" evidence="1">
    <location>
        <begin position="1"/>
        <end position="39"/>
    </location>
</feature>
<gene>
    <name evidence="3" type="ORF">CYY_003779</name>
</gene>
<feature type="domain" description="DUF4326" evidence="2">
    <location>
        <begin position="64"/>
        <end position="147"/>
    </location>
</feature>
<evidence type="ECO:0000256" key="1">
    <source>
        <dbReference type="SAM" id="MobiDB-lite"/>
    </source>
</evidence>
<evidence type="ECO:0000313" key="4">
    <source>
        <dbReference type="Proteomes" id="UP000695562"/>
    </source>
</evidence>
<feature type="region of interest" description="Disordered" evidence="1">
    <location>
        <begin position="166"/>
        <end position="193"/>
    </location>
</feature>
<accession>A0A8J4PWA0</accession>
<evidence type="ECO:0000313" key="3">
    <source>
        <dbReference type="EMBL" id="KAF2074902.1"/>
    </source>
</evidence>
<dbReference type="Pfam" id="PF14216">
    <property type="entry name" value="DUF4326"/>
    <property type="match status" value="1"/>
</dbReference>
<dbReference type="OrthoDB" id="272703at2759"/>
<protein>
    <recommendedName>
        <fullName evidence="2">DUF4326 domain-containing protein</fullName>
    </recommendedName>
</protein>
<sequence>MYSKKQTPSYNYSNNKSTSTTSTTTTIKSHHHDKEPIENTKPITPSGVYLYNEDYTHFCVNCKTSKDYDVYVGRKNPTIKSTVSTKWGNPFKVGPDGDRNAVMKKYRDWIFSPAQDDLFQCAKTELKGKILACWCKPYNCHSFILAEIANSSISNKSPVVDVQVASSSPSTSTTTTTTSTASTSPSVKPPTPTMAQLLQSQPKTNNIIVAKPSPVIESDNDFPILGKMITKKK</sequence>
<organism evidence="3 4">
    <name type="scientific">Polysphondylium violaceum</name>
    <dbReference type="NCBI Taxonomy" id="133409"/>
    <lineage>
        <taxon>Eukaryota</taxon>
        <taxon>Amoebozoa</taxon>
        <taxon>Evosea</taxon>
        <taxon>Eumycetozoa</taxon>
        <taxon>Dictyostelia</taxon>
        <taxon>Dictyosteliales</taxon>
        <taxon>Dictyosteliaceae</taxon>
        <taxon>Polysphondylium</taxon>
    </lineage>
</organism>
<evidence type="ECO:0000259" key="2">
    <source>
        <dbReference type="Pfam" id="PF14216"/>
    </source>
</evidence>
<comment type="caution">
    <text evidence="3">The sequence shown here is derived from an EMBL/GenBank/DDBJ whole genome shotgun (WGS) entry which is preliminary data.</text>
</comment>
<proteinExistence type="predicted"/>
<dbReference type="InterPro" id="IPR025475">
    <property type="entry name" value="DUF4326"/>
</dbReference>